<accession>A0A819DU52</accession>
<comment type="caution">
    <text evidence="1">The sequence shown here is derived from an EMBL/GenBank/DDBJ whole genome shotgun (WGS) entry which is preliminary data.</text>
</comment>
<dbReference type="EMBL" id="CAJOBE010002664">
    <property type="protein sequence ID" value="CAF3836375.1"/>
    <property type="molecule type" value="Genomic_DNA"/>
</dbReference>
<dbReference type="Proteomes" id="UP000663874">
    <property type="component" value="Unassembled WGS sequence"/>
</dbReference>
<reference evidence="1" key="1">
    <citation type="submission" date="2021-02" db="EMBL/GenBank/DDBJ databases">
        <authorList>
            <person name="Nowell W R."/>
        </authorList>
    </citation>
    <scope>NUCLEOTIDE SEQUENCE</scope>
</reference>
<dbReference type="AlphaFoldDB" id="A0A819DU52"/>
<name>A0A819DU52_9BILA</name>
<evidence type="ECO:0000313" key="1">
    <source>
        <dbReference type="EMBL" id="CAF3836375.1"/>
    </source>
</evidence>
<gene>
    <name evidence="1" type="ORF">FNK824_LOCUS17070</name>
</gene>
<organism evidence="1 2">
    <name type="scientific">Rotaria sordida</name>
    <dbReference type="NCBI Taxonomy" id="392033"/>
    <lineage>
        <taxon>Eukaryota</taxon>
        <taxon>Metazoa</taxon>
        <taxon>Spiralia</taxon>
        <taxon>Gnathifera</taxon>
        <taxon>Rotifera</taxon>
        <taxon>Eurotatoria</taxon>
        <taxon>Bdelloidea</taxon>
        <taxon>Philodinida</taxon>
        <taxon>Philodinidae</taxon>
        <taxon>Rotaria</taxon>
    </lineage>
</organism>
<evidence type="ECO:0000313" key="2">
    <source>
        <dbReference type="Proteomes" id="UP000663874"/>
    </source>
</evidence>
<proteinExistence type="predicted"/>
<feature type="non-terminal residue" evidence="1">
    <location>
        <position position="1"/>
    </location>
</feature>
<protein>
    <submittedName>
        <fullName evidence="1">Uncharacterized protein</fullName>
    </submittedName>
</protein>
<sequence length="86" mass="9433">QKQTSDQATMIQISNAPPDAPSDINIIACTNAAVRIGFDPFMEHSAEIIALCVHCESISSSNTHIKEIILDSTEFILSNITKRYVL</sequence>